<evidence type="ECO:0000313" key="3">
    <source>
        <dbReference type="Proteomes" id="UP000240493"/>
    </source>
</evidence>
<protein>
    <submittedName>
        <fullName evidence="2">Uncharacterized protein</fullName>
    </submittedName>
</protein>
<name>A0A2T3YVE3_TRIA4</name>
<dbReference type="EMBL" id="KZ679270">
    <property type="protein sequence ID" value="PTB36497.1"/>
    <property type="molecule type" value="Genomic_DNA"/>
</dbReference>
<gene>
    <name evidence="2" type="ORF">M441DRAFT_61965</name>
</gene>
<dbReference type="Proteomes" id="UP000240493">
    <property type="component" value="Unassembled WGS sequence"/>
</dbReference>
<proteinExistence type="predicted"/>
<accession>A0A2T3YVE3</accession>
<dbReference type="AlphaFoldDB" id="A0A2T3YVE3"/>
<keyword evidence="3" id="KW-1185">Reference proteome</keyword>
<organism evidence="2 3">
    <name type="scientific">Trichoderma asperellum (strain ATCC 204424 / CBS 433.97 / NBRC 101777)</name>
    <dbReference type="NCBI Taxonomy" id="1042311"/>
    <lineage>
        <taxon>Eukaryota</taxon>
        <taxon>Fungi</taxon>
        <taxon>Dikarya</taxon>
        <taxon>Ascomycota</taxon>
        <taxon>Pezizomycotina</taxon>
        <taxon>Sordariomycetes</taxon>
        <taxon>Hypocreomycetidae</taxon>
        <taxon>Hypocreales</taxon>
        <taxon>Hypocreaceae</taxon>
        <taxon>Trichoderma</taxon>
    </lineage>
</organism>
<evidence type="ECO:0000313" key="2">
    <source>
        <dbReference type="EMBL" id="PTB36497.1"/>
    </source>
</evidence>
<feature type="region of interest" description="Disordered" evidence="1">
    <location>
        <begin position="1"/>
        <end position="32"/>
    </location>
</feature>
<evidence type="ECO:0000256" key="1">
    <source>
        <dbReference type="SAM" id="MobiDB-lite"/>
    </source>
</evidence>
<sequence length="88" mass="9627">MGKCTSKDPALSLFSSRAGRTDPPSKSNGGPPLRLSALVSLLLLFISRYHLSSSRAVYMSPSCCLIPVLYQQCADLQPARARRLRSPY</sequence>
<reference evidence="2 3" key="1">
    <citation type="submission" date="2016-07" db="EMBL/GenBank/DDBJ databases">
        <title>Multiple horizontal gene transfer events from other fungi enriched the ability of initially mycotrophic Trichoderma (Ascomycota) to feed on dead plant biomass.</title>
        <authorList>
            <consortium name="DOE Joint Genome Institute"/>
            <person name="Aerts A."/>
            <person name="Atanasova L."/>
            <person name="Chenthamara K."/>
            <person name="Zhang J."/>
            <person name="Grujic M."/>
            <person name="Henrissat B."/>
            <person name="Kuo A."/>
            <person name="Salamov A."/>
            <person name="Lipzen A."/>
            <person name="Labutti K."/>
            <person name="Barry K."/>
            <person name="Miao Y."/>
            <person name="Rahimi M.J."/>
            <person name="Shen Q."/>
            <person name="Grigoriev I.V."/>
            <person name="Kubicek C.P."/>
            <person name="Druzhinina I.S."/>
        </authorList>
    </citation>
    <scope>NUCLEOTIDE SEQUENCE [LARGE SCALE GENOMIC DNA]</scope>
    <source>
        <strain evidence="2 3">CBS 433.97</strain>
    </source>
</reference>